<keyword evidence="2" id="KW-1185">Reference proteome</keyword>
<comment type="caution">
    <text evidence="1">The sequence shown here is derived from an EMBL/GenBank/DDBJ whole genome shotgun (WGS) entry which is preliminary data.</text>
</comment>
<evidence type="ECO:0000313" key="2">
    <source>
        <dbReference type="Proteomes" id="UP001596226"/>
    </source>
</evidence>
<proteinExistence type="predicted"/>
<name>A0ABW1HBI8_9ACTN</name>
<dbReference type="Proteomes" id="UP001596226">
    <property type="component" value="Unassembled WGS sequence"/>
</dbReference>
<gene>
    <name evidence="1" type="ORF">ACFQGL_20905</name>
</gene>
<dbReference type="EMBL" id="JBHSQS010000012">
    <property type="protein sequence ID" value="MFC5925802.1"/>
    <property type="molecule type" value="Genomic_DNA"/>
</dbReference>
<protein>
    <submittedName>
        <fullName evidence="1">Uncharacterized protein</fullName>
    </submittedName>
</protein>
<organism evidence="1 2">
    <name type="scientific">Micromonospora vulcania</name>
    <dbReference type="NCBI Taxonomy" id="1441873"/>
    <lineage>
        <taxon>Bacteria</taxon>
        <taxon>Bacillati</taxon>
        <taxon>Actinomycetota</taxon>
        <taxon>Actinomycetes</taxon>
        <taxon>Micromonosporales</taxon>
        <taxon>Micromonosporaceae</taxon>
        <taxon>Micromonospora</taxon>
    </lineage>
</organism>
<dbReference type="RefSeq" id="WP_377513877.1">
    <property type="nucleotide sequence ID" value="NZ_JBHSQS010000012.1"/>
</dbReference>
<accession>A0ABW1HBI8</accession>
<evidence type="ECO:0000313" key="1">
    <source>
        <dbReference type="EMBL" id="MFC5925802.1"/>
    </source>
</evidence>
<sequence>MTAPAMPEPGSRLSLRAGEWQMVPGTPAYTYHDIRVVSVHPSEDTAWSWVRGHGPECSWPSADCTAPWCWEVLVSVDALAAAAAGEQS</sequence>
<reference evidence="2" key="1">
    <citation type="journal article" date="2019" name="Int. J. Syst. Evol. Microbiol.">
        <title>The Global Catalogue of Microorganisms (GCM) 10K type strain sequencing project: providing services to taxonomists for standard genome sequencing and annotation.</title>
        <authorList>
            <consortium name="The Broad Institute Genomics Platform"/>
            <consortium name="The Broad Institute Genome Sequencing Center for Infectious Disease"/>
            <person name="Wu L."/>
            <person name="Ma J."/>
        </authorList>
    </citation>
    <scope>NUCLEOTIDE SEQUENCE [LARGE SCALE GENOMIC DNA]</scope>
    <source>
        <strain evidence="2">CGMCC 4.7144</strain>
    </source>
</reference>